<dbReference type="AlphaFoldDB" id="A0A3A8AUJ8"/>
<dbReference type="Pfam" id="PF02538">
    <property type="entry name" value="Hydantoinase_B"/>
    <property type="match status" value="1"/>
</dbReference>
<accession>A0A3A8AUJ8</accession>
<evidence type="ECO:0000313" key="2">
    <source>
        <dbReference type="EMBL" id="RKF12569.1"/>
    </source>
</evidence>
<name>A0A3A8AUJ8_9RHOB</name>
<dbReference type="InterPro" id="IPR003692">
    <property type="entry name" value="Hydantoinase_B"/>
</dbReference>
<sequence length="172" mass="19157">MAGFYSAVDNYPFIRIENYSLRPGAGGRGRTRDGHGFEHGYRMLEGGVLFSTYTDRFNIQPRGLAGGEPGASCSIRIESDGREIALTSRASRSLKKASRRVGPYEDPAPEGTQPRIGVIALLESFETRRRELDVSGSEILDLLAWVQMILVTPHLFEQRPEMADLLLSRERA</sequence>
<dbReference type="EMBL" id="RAPE01000006">
    <property type="protein sequence ID" value="RKF12569.1"/>
    <property type="molecule type" value="Genomic_DNA"/>
</dbReference>
<dbReference type="RefSeq" id="WP_121168721.1">
    <property type="nucleotide sequence ID" value="NZ_RAPE01000006.1"/>
</dbReference>
<comment type="caution">
    <text evidence="2">The sequence shown here is derived from an EMBL/GenBank/DDBJ whole genome shotgun (WGS) entry which is preliminary data.</text>
</comment>
<proteinExistence type="predicted"/>
<gene>
    <name evidence="2" type="ORF">D6850_16500</name>
</gene>
<keyword evidence="3" id="KW-1185">Reference proteome</keyword>
<protein>
    <recommendedName>
        <fullName evidence="1">Hydantoinase B/oxoprolinase domain-containing protein</fullName>
    </recommendedName>
</protein>
<dbReference type="Proteomes" id="UP000281128">
    <property type="component" value="Unassembled WGS sequence"/>
</dbReference>
<evidence type="ECO:0000259" key="1">
    <source>
        <dbReference type="Pfam" id="PF02538"/>
    </source>
</evidence>
<organism evidence="2 3">
    <name type="scientific">Roseovarius spongiae</name>
    <dbReference type="NCBI Taxonomy" id="2320272"/>
    <lineage>
        <taxon>Bacteria</taxon>
        <taxon>Pseudomonadati</taxon>
        <taxon>Pseudomonadota</taxon>
        <taxon>Alphaproteobacteria</taxon>
        <taxon>Rhodobacterales</taxon>
        <taxon>Roseobacteraceae</taxon>
        <taxon>Roseovarius</taxon>
    </lineage>
</organism>
<feature type="domain" description="Hydantoinase B/oxoprolinase" evidence="1">
    <location>
        <begin position="11"/>
        <end position="97"/>
    </location>
</feature>
<dbReference type="GO" id="GO:0003824">
    <property type="term" value="F:catalytic activity"/>
    <property type="evidence" value="ECO:0007669"/>
    <property type="project" value="InterPro"/>
</dbReference>
<reference evidence="2 3" key="1">
    <citation type="submission" date="2018-09" db="EMBL/GenBank/DDBJ databases">
        <title>Roseovarius spongiae sp. nov., isolated from a marine sponge.</title>
        <authorList>
            <person name="Zhuang L."/>
            <person name="Luo L."/>
        </authorList>
    </citation>
    <scope>NUCLEOTIDE SEQUENCE [LARGE SCALE GENOMIC DNA]</scope>
    <source>
        <strain evidence="2 3">HN-E21</strain>
    </source>
</reference>
<evidence type="ECO:0000313" key="3">
    <source>
        <dbReference type="Proteomes" id="UP000281128"/>
    </source>
</evidence>